<evidence type="ECO:0000313" key="7">
    <source>
        <dbReference type="Proteomes" id="UP000051139"/>
    </source>
</evidence>
<dbReference type="Pfam" id="PF01047">
    <property type="entry name" value="MarR"/>
    <property type="match status" value="1"/>
</dbReference>
<sequence length="139" mass="15785">MSEINFAECLYFSSGRINRIIAKISDQQFNQLGLSSTAAFMLMYLDSDTDINPSAIADELSLDRSTVTRFLDKLEHAGYITRTVNGRNVTVTLTDDGKALQPRLMTMWSDLNEHYQTILGKAGEQQLRELLNQDFETIR</sequence>
<dbReference type="OrthoDB" id="1551170at2"/>
<evidence type="ECO:0000256" key="3">
    <source>
        <dbReference type="ARBA" id="ARBA00023163"/>
    </source>
</evidence>
<dbReference type="GO" id="GO:0003677">
    <property type="term" value="F:DNA binding"/>
    <property type="evidence" value="ECO:0007669"/>
    <property type="project" value="UniProtKB-KW"/>
</dbReference>
<dbReference type="Proteomes" id="UP000321429">
    <property type="component" value="Unassembled WGS sequence"/>
</dbReference>
<dbReference type="SUPFAM" id="SSF46785">
    <property type="entry name" value="Winged helix' DNA-binding domain"/>
    <property type="match status" value="1"/>
</dbReference>
<evidence type="ECO:0000256" key="1">
    <source>
        <dbReference type="ARBA" id="ARBA00023015"/>
    </source>
</evidence>
<dbReference type="PANTHER" id="PTHR42756:SF1">
    <property type="entry name" value="TRANSCRIPTIONAL REPRESSOR OF EMRAB OPERON"/>
    <property type="match status" value="1"/>
</dbReference>
<organism evidence="6 7">
    <name type="scientific">Furfurilactobacillus siliginis</name>
    <dbReference type="NCBI Taxonomy" id="348151"/>
    <lineage>
        <taxon>Bacteria</taxon>
        <taxon>Bacillati</taxon>
        <taxon>Bacillota</taxon>
        <taxon>Bacilli</taxon>
        <taxon>Lactobacillales</taxon>
        <taxon>Lactobacillaceae</taxon>
        <taxon>Furfurilactobacillus</taxon>
    </lineage>
</organism>
<dbReference type="Gene3D" id="1.10.10.10">
    <property type="entry name" value="Winged helix-like DNA-binding domain superfamily/Winged helix DNA-binding domain"/>
    <property type="match status" value="1"/>
</dbReference>
<evidence type="ECO:0000313" key="8">
    <source>
        <dbReference type="Proteomes" id="UP000321429"/>
    </source>
</evidence>
<evidence type="ECO:0000313" key="5">
    <source>
        <dbReference type="EMBL" id="GEK29272.1"/>
    </source>
</evidence>
<dbReference type="SMART" id="SM00347">
    <property type="entry name" value="HTH_MARR"/>
    <property type="match status" value="1"/>
</dbReference>
<evidence type="ECO:0000259" key="4">
    <source>
        <dbReference type="PROSITE" id="PS50995"/>
    </source>
</evidence>
<keyword evidence="2" id="KW-0238">DNA-binding</keyword>
<evidence type="ECO:0000256" key="2">
    <source>
        <dbReference type="ARBA" id="ARBA00023125"/>
    </source>
</evidence>
<dbReference type="InterPro" id="IPR000835">
    <property type="entry name" value="HTH_MarR-typ"/>
</dbReference>
<dbReference type="Proteomes" id="UP000051139">
    <property type="component" value="Unassembled WGS sequence"/>
</dbReference>
<gene>
    <name evidence="6" type="ORF">IV55_GL001719</name>
    <name evidence="5" type="ORF">LSI01_15830</name>
</gene>
<dbReference type="RefSeq" id="WP_057810253.1">
    <property type="nucleotide sequence ID" value="NZ_BJUD01000042.1"/>
</dbReference>
<dbReference type="PATRIC" id="fig|348151.3.peg.1771"/>
<comment type="caution">
    <text evidence="6">The sequence shown here is derived from an EMBL/GenBank/DDBJ whole genome shotgun (WGS) entry which is preliminary data.</text>
</comment>
<dbReference type="EMBL" id="BJUD01000042">
    <property type="protein sequence ID" value="GEK29272.1"/>
    <property type="molecule type" value="Genomic_DNA"/>
</dbReference>
<dbReference type="GO" id="GO:0003700">
    <property type="term" value="F:DNA-binding transcription factor activity"/>
    <property type="evidence" value="ECO:0007669"/>
    <property type="project" value="InterPro"/>
</dbReference>
<reference evidence="5 8" key="2">
    <citation type="submission" date="2019-07" db="EMBL/GenBank/DDBJ databases">
        <title>Whole genome shotgun sequence of Lactobacillus siliginis NBRC 101315.</title>
        <authorList>
            <person name="Hosoyama A."/>
            <person name="Uohara A."/>
            <person name="Ohji S."/>
            <person name="Ichikawa N."/>
        </authorList>
    </citation>
    <scope>NUCLEOTIDE SEQUENCE [LARGE SCALE GENOMIC DNA]</scope>
    <source>
        <strain evidence="5 8">NBRC 101315</strain>
    </source>
</reference>
<dbReference type="InterPro" id="IPR036390">
    <property type="entry name" value="WH_DNA-bd_sf"/>
</dbReference>
<dbReference type="InterPro" id="IPR011991">
    <property type="entry name" value="ArsR-like_HTH"/>
</dbReference>
<reference evidence="6 7" key="1">
    <citation type="journal article" date="2015" name="Genome Announc.">
        <title>Expanding the biotechnology potential of lactobacilli through comparative genomics of 213 strains and associated genera.</title>
        <authorList>
            <person name="Sun Z."/>
            <person name="Harris H.M."/>
            <person name="McCann A."/>
            <person name="Guo C."/>
            <person name="Argimon S."/>
            <person name="Zhang W."/>
            <person name="Yang X."/>
            <person name="Jeffery I.B."/>
            <person name="Cooney J.C."/>
            <person name="Kagawa T.F."/>
            <person name="Liu W."/>
            <person name="Song Y."/>
            <person name="Salvetti E."/>
            <person name="Wrobel A."/>
            <person name="Rasinkangas P."/>
            <person name="Parkhill J."/>
            <person name="Rea M.C."/>
            <person name="O'Sullivan O."/>
            <person name="Ritari J."/>
            <person name="Douillard F.P."/>
            <person name="Paul Ross R."/>
            <person name="Yang R."/>
            <person name="Briner A.E."/>
            <person name="Felis G.E."/>
            <person name="de Vos W.M."/>
            <person name="Barrangou R."/>
            <person name="Klaenhammer T.R."/>
            <person name="Caufield P.W."/>
            <person name="Cui Y."/>
            <person name="Zhang H."/>
            <person name="O'Toole P.W."/>
        </authorList>
    </citation>
    <scope>NUCLEOTIDE SEQUENCE [LARGE SCALE GENOMIC DNA]</scope>
    <source>
        <strain evidence="6 7">DSM 22696</strain>
    </source>
</reference>
<keyword evidence="3" id="KW-0804">Transcription</keyword>
<dbReference type="CDD" id="cd00090">
    <property type="entry name" value="HTH_ARSR"/>
    <property type="match status" value="1"/>
</dbReference>
<keyword evidence="7" id="KW-1185">Reference proteome</keyword>
<dbReference type="EMBL" id="JQCB01000006">
    <property type="protein sequence ID" value="KRN96038.1"/>
    <property type="molecule type" value="Genomic_DNA"/>
</dbReference>
<dbReference type="PROSITE" id="PS50995">
    <property type="entry name" value="HTH_MARR_2"/>
    <property type="match status" value="1"/>
</dbReference>
<dbReference type="PANTHER" id="PTHR42756">
    <property type="entry name" value="TRANSCRIPTIONAL REGULATOR, MARR"/>
    <property type="match status" value="1"/>
</dbReference>
<dbReference type="STRING" id="348151.IV55_GL001719"/>
<evidence type="ECO:0000313" key="6">
    <source>
        <dbReference type="EMBL" id="KRN96038.1"/>
    </source>
</evidence>
<keyword evidence="1" id="KW-0805">Transcription regulation</keyword>
<name>A0A0R2L8E9_9LACO</name>
<feature type="domain" description="HTH marR-type" evidence="4">
    <location>
        <begin position="7"/>
        <end position="139"/>
    </location>
</feature>
<proteinExistence type="predicted"/>
<accession>A0A0R2L8E9</accession>
<dbReference type="PRINTS" id="PR00598">
    <property type="entry name" value="HTHMARR"/>
</dbReference>
<protein>
    <recommendedName>
        <fullName evidence="4">HTH marR-type domain-containing protein</fullName>
    </recommendedName>
</protein>
<dbReference type="InterPro" id="IPR036388">
    <property type="entry name" value="WH-like_DNA-bd_sf"/>
</dbReference>
<dbReference type="AlphaFoldDB" id="A0A0R2L8E9"/>